<gene>
    <name evidence="6" type="ORF">AWOD_II_1271</name>
</gene>
<dbReference type="PANTHER" id="PTHR30126:SF22">
    <property type="entry name" value="HTH-TYPE TRANSCRIPTIONAL REGULATOR YHAJ-RELATED"/>
    <property type="match status" value="1"/>
</dbReference>
<sequence>MKTSQIEMFLYTVETGSIAEAARKLQKSRTTVSAALNTLEDELGVSLLSRTGNRITPTEIGASIANDCQRMLLISNDITSKCSQYNAGIASTIRVVRDDALPESIWREILARMSRKFPNTCISIYVAPSPELENMVTQNMVDVAYGLFPINNRSIHLHQNELGQIRLMSVAHKDHPLSQLRKVNQIDLETNTEIIVNYITDDELIAVESKSSKYIALNFYEHLRDAVLDKTGWSSVPALLMNEYLRDGTLKVLRHNRAMNWLSFTEITKANMSRSVIIDWLSEQVEDYLLEVSE</sequence>
<dbReference type="Gene3D" id="1.10.10.10">
    <property type="entry name" value="Winged helix-like DNA-binding domain superfamily/Winged helix DNA-binding domain"/>
    <property type="match status" value="1"/>
</dbReference>
<protein>
    <submittedName>
        <fullName evidence="6">HTH-type transcriptional regulator, LysR-family</fullName>
    </submittedName>
</protein>
<keyword evidence="4" id="KW-0804">Transcription</keyword>
<evidence type="ECO:0000313" key="7">
    <source>
        <dbReference type="Proteomes" id="UP000032427"/>
    </source>
</evidence>
<dbReference type="SUPFAM" id="SSF53850">
    <property type="entry name" value="Periplasmic binding protein-like II"/>
    <property type="match status" value="1"/>
</dbReference>
<dbReference type="EMBL" id="LN554847">
    <property type="protein sequence ID" value="CED57884.1"/>
    <property type="molecule type" value="Genomic_DNA"/>
</dbReference>
<evidence type="ECO:0000256" key="1">
    <source>
        <dbReference type="ARBA" id="ARBA00009437"/>
    </source>
</evidence>
<dbReference type="STRING" id="80852.AWOD_II_1271"/>
<dbReference type="OrthoDB" id="9786526at2"/>
<evidence type="ECO:0000256" key="2">
    <source>
        <dbReference type="ARBA" id="ARBA00023015"/>
    </source>
</evidence>
<evidence type="ECO:0000256" key="4">
    <source>
        <dbReference type="ARBA" id="ARBA00023163"/>
    </source>
</evidence>
<evidence type="ECO:0000256" key="3">
    <source>
        <dbReference type="ARBA" id="ARBA00023125"/>
    </source>
</evidence>
<dbReference type="InterPro" id="IPR036390">
    <property type="entry name" value="WH_DNA-bd_sf"/>
</dbReference>
<name>A0A090IDZ2_9GAMM</name>
<comment type="similarity">
    <text evidence="1">Belongs to the LysR transcriptional regulatory family.</text>
</comment>
<evidence type="ECO:0000313" key="6">
    <source>
        <dbReference type="EMBL" id="CED57884.1"/>
    </source>
</evidence>
<dbReference type="HOGENOM" id="CLU_039613_35_0_6"/>
<evidence type="ECO:0000259" key="5">
    <source>
        <dbReference type="PROSITE" id="PS50931"/>
    </source>
</evidence>
<dbReference type="GeneID" id="28543527"/>
<accession>A0A090IDZ2</accession>
<dbReference type="Gene3D" id="3.40.190.290">
    <property type="match status" value="1"/>
</dbReference>
<dbReference type="GO" id="GO:0000976">
    <property type="term" value="F:transcription cis-regulatory region binding"/>
    <property type="evidence" value="ECO:0007669"/>
    <property type="project" value="TreeGrafter"/>
</dbReference>
<dbReference type="Pfam" id="PF03466">
    <property type="entry name" value="LysR_substrate"/>
    <property type="match status" value="1"/>
</dbReference>
<dbReference type="InterPro" id="IPR005119">
    <property type="entry name" value="LysR_subst-bd"/>
</dbReference>
<dbReference type="InterPro" id="IPR000847">
    <property type="entry name" value="LysR_HTH_N"/>
</dbReference>
<dbReference type="GO" id="GO:0003700">
    <property type="term" value="F:DNA-binding transcription factor activity"/>
    <property type="evidence" value="ECO:0007669"/>
    <property type="project" value="InterPro"/>
</dbReference>
<proteinExistence type="inferred from homology"/>
<dbReference type="PATRIC" id="fig|80852.17.peg.4080"/>
<keyword evidence="3" id="KW-0238">DNA-binding</keyword>
<dbReference type="InterPro" id="IPR036388">
    <property type="entry name" value="WH-like_DNA-bd_sf"/>
</dbReference>
<organism evidence="6 7">
    <name type="scientific">Aliivibrio wodanis</name>
    <dbReference type="NCBI Taxonomy" id="80852"/>
    <lineage>
        <taxon>Bacteria</taxon>
        <taxon>Pseudomonadati</taxon>
        <taxon>Pseudomonadota</taxon>
        <taxon>Gammaproteobacteria</taxon>
        <taxon>Vibrionales</taxon>
        <taxon>Vibrionaceae</taxon>
        <taxon>Aliivibrio</taxon>
    </lineage>
</organism>
<dbReference type="PANTHER" id="PTHR30126">
    <property type="entry name" value="HTH-TYPE TRANSCRIPTIONAL REGULATOR"/>
    <property type="match status" value="1"/>
</dbReference>
<dbReference type="SUPFAM" id="SSF46785">
    <property type="entry name" value="Winged helix' DNA-binding domain"/>
    <property type="match status" value="1"/>
</dbReference>
<feature type="domain" description="HTH lysR-type" evidence="5">
    <location>
        <begin position="1"/>
        <end position="58"/>
    </location>
</feature>
<dbReference type="AlphaFoldDB" id="A0A090IDZ2"/>
<dbReference type="PROSITE" id="PS50931">
    <property type="entry name" value="HTH_LYSR"/>
    <property type="match status" value="1"/>
</dbReference>
<dbReference type="Proteomes" id="UP000032427">
    <property type="component" value="Chromosome 2"/>
</dbReference>
<dbReference type="KEGG" id="awd:AWOD_II_1271"/>
<dbReference type="Pfam" id="PF00126">
    <property type="entry name" value="HTH_1"/>
    <property type="match status" value="1"/>
</dbReference>
<reference evidence="7" key="1">
    <citation type="submission" date="2014-09" db="EMBL/GenBank/DDBJ databases">
        <authorList>
            <person name="Hjerde E."/>
        </authorList>
    </citation>
    <scope>NUCLEOTIDE SEQUENCE [LARGE SCALE GENOMIC DNA]</scope>
    <source>
        <strain evidence="7">06/09/139</strain>
    </source>
</reference>
<keyword evidence="2" id="KW-0805">Transcription regulation</keyword>
<keyword evidence="7" id="KW-1185">Reference proteome</keyword>